<dbReference type="EMBL" id="UGCV01000008">
    <property type="protein sequence ID" value="STJ17013.1"/>
    <property type="molecule type" value="Genomic_DNA"/>
</dbReference>
<dbReference type="Proteomes" id="UP000254716">
    <property type="component" value="Unassembled WGS sequence"/>
</dbReference>
<proteinExistence type="predicted"/>
<dbReference type="AlphaFoldDB" id="A0A376VZM9"/>
<evidence type="ECO:0000313" key="2">
    <source>
        <dbReference type="Proteomes" id="UP000254716"/>
    </source>
</evidence>
<organism evidence="1 2">
    <name type="scientific">Escherichia coli</name>
    <dbReference type="NCBI Taxonomy" id="562"/>
    <lineage>
        <taxon>Bacteria</taxon>
        <taxon>Pseudomonadati</taxon>
        <taxon>Pseudomonadota</taxon>
        <taxon>Gammaproteobacteria</taxon>
        <taxon>Enterobacterales</taxon>
        <taxon>Enterobacteriaceae</taxon>
        <taxon>Escherichia</taxon>
    </lineage>
</organism>
<sequence length="100" mass="10870">MTQGIDLGYAATLPSKEAVAYFRVKGAHISWNWFETAADVHARSFTAAKAARLDVVTTLQAEVQRAIDEGISQKAFIRTLTPRLQKAGMVGKTDCGGQCR</sequence>
<evidence type="ECO:0000313" key="1">
    <source>
        <dbReference type="EMBL" id="STJ17013.1"/>
    </source>
</evidence>
<protein>
    <submittedName>
        <fullName evidence="1">Phage head morphogenesis protein</fullName>
    </submittedName>
</protein>
<name>A0A376VZM9_ECOLX</name>
<reference evidence="1 2" key="1">
    <citation type="submission" date="2018-06" db="EMBL/GenBank/DDBJ databases">
        <authorList>
            <consortium name="Pathogen Informatics"/>
            <person name="Doyle S."/>
        </authorList>
    </citation>
    <scope>NUCLEOTIDE SEQUENCE [LARGE SCALE GENOMIC DNA]</scope>
    <source>
        <strain evidence="1 2">NCTC9081</strain>
    </source>
</reference>
<gene>
    <name evidence="1" type="ORF">NCTC9081_02426</name>
</gene>
<accession>A0A376VZM9</accession>